<dbReference type="Proteomes" id="UP000434276">
    <property type="component" value="Unassembled WGS sequence"/>
</dbReference>
<dbReference type="AlphaFoldDB" id="A0A5S9XHF8"/>
<reference evidence="1 2" key="1">
    <citation type="submission" date="2019-12" db="EMBL/GenBank/DDBJ databases">
        <authorList>
            <person name="Jiao W.-B."/>
            <person name="Schneeberger K."/>
        </authorList>
    </citation>
    <scope>NUCLEOTIDE SEQUENCE [LARGE SCALE GENOMIC DNA]</scope>
    <source>
        <strain evidence="2">cv. C24</strain>
    </source>
</reference>
<dbReference type="GO" id="GO:0001522">
    <property type="term" value="P:pseudouridine synthesis"/>
    <property type="evidence" value="ECO:0007669"/>
    <property type="project" value="InterPro"/>
</dbReference>
<name>A0A5S9XHF8_ARATH</name>
<dbReference type="Gene3D" id="3.30.70.1560">
    <property type="entry name" value="Alpha-L RNA-binding motif"/>
    <property type="match status" value="1"/>
</dbReference>
<protein>
    <submittedName>
        <fullName evidence="1">Uncharacterized protein</fullName>
    </submittedName>
</protein>
<dbReference type="SUPFAM" id="SSF55120">
    <property type="entry name" value="Pseudouridine synthase"/>
    <property type="match status" value="1"/>
</dbReference>
<dbReference type="GO" id="GO:0003723">
    <property type="term" value="F:RNA binding"/>
    <property type="evidence" value="ECO:0007669"/>
    <property type="project" value="InterPro"/>
</dbReference>
<dbReference type="GO" id="GO:0009982">
    <property type="term" value="F:pseudouridine synthase activity"/>
    <property type="evidence" value="ECO:0007669"/>
    <property type="project" value="InterPro"/>
</dbReference>
<dbReference type="ExpressionAtlas" id="A0A5S9XHF8">
    <property type="expression patterns" value="baseline and differential"/>
</dbReference>
<dbReference type="InterPro" id="IPR020103">
    <property type="entry name" value="PsdUridine_synth_cat_dom_sf"/>
</dbReference>
<accession>A0A5S9XHF8</accession>
<evidence type="ECO:0000313" key="2">
    <source>
        <dbReference type="Proteomes" id="UP000434276"/>
    </source>
</evidence>
<dbReference type="InterPro" id="IPR050343">
    <property type="entry name" value="RsuA_PseudoU_synthase"/>
</dbReference>
<dbReference type="FunFam" id="3.30.70.1560:FF:000004">
    <property type="entry name" value="Ribosomal large subunit pseudouridine synthase B"/>
    <property type="match status" value="1"/>
</dbReference>
<dbReference type="InterPro" id="IPR042092">
    <property type="entry name" value="PsdUridine_s_RsuA/RluB/E/F_cat"/>
</dbReference>
<dbReference type="PANTHER" id="PTHR47683">
    <property type="entry name" value="PSEUDOURIDINE SYNTHASE FAMILY PROTEIN-RELATED"/>
    <property type="match status" value="1"/>
</dbReference>
<gene>
    <name evidence="1" type="ORF">C24_LOCUS14532</name>
</gene>
<evidence type="ECO:0000313" key="1">
    <source>
        <dbReference type="EMBL" id="CAA0384342.1"/>
    </source>
</evidence>
<dbReference type="OrthoDB" id="1724596at2759"/>
<sequence length="203" mass="23189">MAISEGTMVEGVHCVPDSVELMPKQHDIPRAWLRIVVHEGRNHEVRELVKNAGLEVDSLKRVRIGGFRLPSDLGKNQNVGLFESPTFLSIGEPETKKLSDLDLTREELLKQQILKKFMSEMLIVFTLVMNFSVGELNHLISATLTYALLGNLNQLEHWQRNRRSLVRLQEVHLFPSPFKVACFYSFNLVHLKNYVSLLILGDT</sequence>
<dbReference type="PANTHER" id="PTHR47683:SF2">
    <property type="entry name" value="RNA-BINDING S4 DOMAIN-CONTAINING PROTEIN"/>
    <property type="match status" value="1"/>
</dbReference>
<proteinExistence type="predicted"/>
<dbReference type="EMBL" id="CACSHJ010000089">
    <property type="protein sequence ID" value="CAA0384342.1"/>
    <property type="molecule type" value="Genomic_DNA"/>
</dbReference>
<organism evidence="1 2">
    <name type="scientific">Arabidopsis thaliana</name>
    <name type="common">Mouse-ear cress</name>
    <dbReference type="NCBI Taxonomy" id="3702"/>
    <lineage>
        <taxon>Eukaryota</taxon>
        <taxon>Viridiplantae</taxon>
        <taxon>Streptophyta</taxon>
        <taxon>Embryophyta</taxon>
        <taxon>Tracheophyta</taxon>
        <taxon>Spermatophyta</taxon>
        <taxon>Magnoliopsida</taxon>
        <taxon>eudicotyledons</taxon>
        <taxon>Gunneridae</taxon>
        <taxon>Pentapetalae</taxon>
        <taxon>rosids</taxon>
        <taxon>malvids</taxon>
        <taxon>Brassicales</taxon>
        <taxon>Brassicaceae</taxon>
        <taxon>Camelineae</taxon>
        <taxon>Arabidopsis</taxon>
    </lineage>
</organism>